<proteinExistence type="predicted"/>
<evidence type="ECO:0000313" key="2">
    <source>
        <dbReference type="Proteomes" id="UP001163336"/>
    </source>
</evidence>
<dbReference type="InterPro" id="IPR036397">
    <property type="entry name" value="RNaseH_sf"/>
</dbReference>
<dbReference type="Proteomes" id="UP001163336">
    <property type="component" value="Chromosome"/>
</dbReference>
<protein>
    <submittedName>
        <fullName evidence="1">Uncharacterized protein</fullName>
    </submittedName>
</protein>
<dbReference type="RefSeq" id="WP_281912417.1">
    <property type="nucleotide sequence ID" value="NZ_AP026966.1"/>
</dbReference>
<organism evidence="1 2">
    <name type="scientific">Massilia varians</name>
    <dbReference type="NCBI Taxonomy" id="457921"/>
    <lineage>
        <taxon>Bacteria</taxon>
        <taxon>Pseudomonadati</taxon>
        <taxon>Pseudomonadota</taxon>
        <taxon>Betaproteobacteria</taxon>
        <taxon>Burkholderiales</taxon>
        <taxon>Oxalobacteraceae</taxon>
        <taxon>Telluria group</taxon>
        <taxon>Massilia</taxon>
    </lineage>
</organism>
<dbReference type="SUPFAM" id="SSF53098">
    <property type="entry name" value="Ribonuclease H-like"/>
    <property type="match status" value="1"/>
</dbReference>
<keyword evidence="2" id="KW-1185">Reference proteome</keyword>
<gene>
    <name evidence="1" type="ORF">MasN3_07210</name>
</gene>
<evidence type="ECO:0000313" key="1">
    <source>
        <dbReference type="EMBL" id="BDT57227.1"/>
    </source>
</evidence>
<dbReference type="EMBL" id="AP026966">
    <property type="protein sequence ID" value="BDT57227.1"/>
    <property type="molecule type" value="Genomic_DNA"/>
</dbReference>
<dbReference type="InterPro" id="IPR012337">
    <property type="entry name" value="RNaseH-like_sf"/>
</dbReference>
<accession>A0ABM8C226</accession>
<sequence>MLIFLDTEYTDPIQIDLISIGMVSEDGSVEFYAERSDYRTDDCNAFVKSVVLPLLDAPPANVLSRVELAIRLRTWFTALPRRVVVACDDRTDYELLIDALDGQIPPNLAGVKDVRPLIDTTTFHAAACRYHERPGSHWHHSLHDARAHRAGWLAWMDANKART</sequence>
<reference evidence="1" key="1">
    <citation type="submission" date="2022-11" db="EMBL/GenBank/DDBJ databases">
        <title>Isolation and characterization of PLA-degrading bacterium Massilia sp. from Antarctic soil.</title>
        <authorList>
            <person name="Sato K."/>
            <person name="Gomez-Fuentes C."/>
            <person name="Ahmad S.A."/>
            <person name="Zulkharnain A."/>
        </authorList>
    </citation>
    <scope>NUCLEOTIDE SEQUENCE</scope>
    <source>
        <strain evidence="1">N-3</strain>
    </source>
</reference>
<name>A0ABM8C226_9BURK</name>
<dbReference type="Gene3D" id="3.30.420.10">
    <property type="entry name" value="Ribonuclease H-like superfamily/Ribonuclease H"/>
    <property type="match status" value="1"/>
</dbReference>